<protein>
    <recommendedName>
        <fullName evidence="1">Aminoglycoside phosphotransferase domain-containing protein</fullName>
    </recommendedName>
</protein>
<dbReference type="Proteomes" id="UP001642502">
    <property type="component" value="Unassembled WGS sequence"/>
</dbReference>
<evidence type="ECO:0000259" key="1">
    <source>
        <dbReference type="Pfam" id="PF01636"/>
    </source>
</evidence>
<dbReference type="Pfam" id="PF01636">
    <property type="entry name" value="APH"/>
    <property type="match status" value="1"/>
</dbReference>
<dbReference type="InterPro" id="IPR051678">
    <property type="entry name" value="AGP_Transferase"/>
</dbReference>
<dbReference type="Gene3D" id="3.90.1200.10">
    <property type="match status" value="1"/>
</dbReference>
<feature type="domain" description="Aminoglycoside phosphotransferase" evidence="1">
    <location>
        <begin position="5"/>
        <end position="157"/>
    </location>
</feature>
<dbReference type="PANTHER" id="PTHR21310:SF48">
    <property type="entry name" value="AMINOGLYCOSIDE PHOSPHOTRANSFERASE DOMAIN-CONTAINING PROTEIN"/>
    <property type="match status" value="1"/>
</dbReference>
<comment type="caution">
    <text evidence="2">The sequence shown here is derived from an EMBL/GenBank/DDBJ whole genome shotgun (WGS) entry which is preliminary data.</text>
</comment>
<organism evidence="2 3">
    <name type="scientific">Sporothrix epigloea</name>
    <dbReference type="NCBI Taxonomy" id="1892477"/>
    <lineage>
        <taxon>Eukaryota</taxon>
        <taxon>Fungi</taxon>
        <taxon>Dikarya</taxon>
        <taxon>Ascomycota</taxon>
        <taxon>Pezizomycotina</taxon>
        <taxon>Sordariomycetes</taxon>
        <taxon>Sordariomycetidae</taxon>
        <taxon>Ophiostomatales</taxon>
        <taxon>Ophiostomataceae</taxon>
        <taxon>Sporothrix</taxon>
    </lineage>
</organism>
<sequence length="191" mass="22584">MDRVAGKSLDKLWHGLDASQKMEIVQQLKESFDAIRDLPGPGFFGSIDRTKPRDFFFDFDEPMPSLDGPFHTEEALINGLVDRYLAEDPERRRCESEYYRKHLMKQLKGDGQSVFTHGDLQLKNIMLQPNGRIIIIDWATSGWYPVYWEYIVAICAHGGWTNDWHSHIHLFLDEYPNHYVWMNRLLLDRYY</sequence>
<proteinExistence type="predicted"/>
<dbReference type="PANTHER" id="PTHR21310">
    <property type="entry name" value="AMINOGLYCOSIDE PHOSPHOTRANSFERASE-RELATED-RELATED"/>
    <property type="match status" value="1"/>
</dbReference>
<evidence type="ECO:0000313" key="3">
    <source>
        <dbReference type="Proteomes" id="UP001642502"/>
    </source>
</evidence>
<reference evidence="2 3" key="1">
    <citation type="submission" date="2024-01" db="EMBL/GenBank/DDBJ databases">
        <authorList>
            <person name="Allen C."/>
            <person name="Tagirdzhanova G."/>
        </authorList>
    </citation>
    <scope>NUCLEOTIDE SEQUENCE [LARGE SCALE GENOMIC DNA]</scope>
    <source>
        <strain evidence="2 3">CBS 119000</strain>
    </source>
</reference>
<gene>
    <name evidence="2" type="ORF">SEPCBS119000_002504</name>
</gene>
<accession>A0ABP0DGI6</accession>
<dbReference type="EMBL" id="CAWUON010000026">
    <property type="protein sequence ID" value="CAK7267351.1"/>
    <property type="molecule type" value="Genomic_DNA"/>
</dbReference>
<evidence type="ECO:0000313" key="2">
    <source>
        <dbReference type="EMBL" id="CAK7267351.1"/>
    </source>
</evidence>
<keyword evidence="3" id="KW-1185">Reference proteome</keyword>
<name>A0ABP0DGI6_9PEZI</name>
<dbReference type="InterPro" id="IPR011009">
    <property type="entry name" value="Kinase-like_dom_sf"/>
</dbReference>
<dbReference type="InterPro" id="IPR002575">
    <property type="entry name" value="Aminoglycoside_PTrfase"/>
</dbReference>
<dbReference type="SUPFAM" id="SSF56112">
    <property type="entry name" value="Protein kinase-like (PK-like)"/>
    <property type="match status" value="1"/>
</dbReference>